<sequence length="158" mass="17942">MTDIPASGDEVCIPEELAHFPDVLFVFVRHVGCPFAERDIKFSNTWAAEHTDVAVVIVTHGNIAVRDAWLEVVGGAENLHFYHDPERMLYGRFGLGYSSAWHFMGPASLWGVVSLWRKGIRNRMASGTRWQRAGVFHVRHGRLIWRAIPQSAEMFKLP</sequence>
<comment type="caution">
    <text evidence="1">The sequence shown here is derived from an EMBL/GenBank/DDBJ whole genome shotgun (WGS) entry which is preliminary data.</text>
</comment>
<dbReference type="PANTHER" id="PTHR42336:SF1">
    <property type="entry name" value="ALKYL HYDROPEROXIDE REDUCTASE SUBUNIT C_ THIOL SPECIFIC ANTIOXIDANT DOMAIN-CONTAINING PROTEIN"/>
    <property type="match status" value="1"/>
</dbReference>
<dbReference type="EMBL" id="BAABWH010000007">
    <property type="protein sequence ID" value="GAA6146432.1"/>
    <property type="molecule type" value="Genomic_DNA"/>
</dbReference>
<dbReference type="Pfam" id="PF13911">
    <property type="entry name" value="AhpC-TSA_2"/>
    <property type="match status" value="1"/>
</dbReference>
<gene>
    <name evidence="1" type="ORF">NBRC116585_25500</name>
</gene>
<name>A0ABQ0A218_9GAMM</name>
<dbReference type="PANTHER" id="PTHR42336">
    <property type="entry name" value="THIOREDOXIN DOMAIN-CONTAINING PROTEIN-RELATED"/>
    <property type="match status" value="1"/>
</dbReference>
<dbReference type="Proteomes" id="UP001481413">
    <property type="component" value="Unassembled WGS sequence"/>
</dbReference>
<organism evidence="1 2">
    <name type="scientific">Thalassolituus maritimus</name>
    <dbReference type="NCBI Taxonomy" id="484498"/>
    <lineage>
        <taxon>Bacteria</taxon>
        <taxon>Pseudomonadati</taxon>
        <taxon>Pseudomonadota</taxon>
        <taxon>Gammaproteobacteria</taxon>
        <taxon>Oceanospirillales</taxon>
        <taxon>Oceanospirillaceae</taxon>
        <taxon>Thalassolituus</taxon>
    </lineage>
</organism>
<evidence type="ECO:0000313" key="2">
    <source>
        <dbReference type="Proteomes" id="UP001481413"/>
    </source>
</evidence>
<evidence type="ECO:0000313" key="1">
    <source>
        <dbReference type="EMBL" id="GAA6146432.1"/>
    </source>
</evidence>
<evidence type="ECO:0008006" key="3">
    <source>
        <dbReference type="Google" id="ProtNLM"/>
    </source>
</evidence>
<proteinExistence type="predicted"/>
<reference evidence="1 2" key="1">
    <citation type="submission" date="2024-04" db="EMBL/GenBank/DDBJ databases">
        <title>Draft genome sequence of Thalassolituus maritimus NBRC 116585.</title>
        <authorList>
            <person name="Miyakawa T."/>
            <person name="Kusuya Y."/>
            <person name="Miura T."/>
        </authorList>
    </citation>
    <scope>NUCLEOTIDE SEQUENCE [LARGE SCALE GENOMIC DNA]</scope>
    <source>
        <strain evidence="1 2">5NW40-0001</strain>
    </source>
</reference>
<dbReference type="InterPro" id="IPR032801">
    <property type="entry name" value="PXL2A/B/C"/>
</dbReference>
<protein>
    <recommendedName>
        <fullName evidence="3">Alkyl hydroperoxide reductase subunit C/ Thiol specific antioxidant domain-containing protein</fullName>
    </recommendedName>
</protein>
<keyword evidence="2" id="KW-1185">Reference proteome</keyword>
<accession>A0ABQ0A218</accession>